<dbReference type="Proteomes" id="UP000509383">
    <property type="component" value="Chromosome"/>
</dbReference>
<accession>A0A6J4EAR4</accession>
<dbReference type="AlphaFoldDB" id="A0A6J4EAR4"/>
<evidence type="ECO:0000313" key="3">
    <source>
        <dbReference type="EMBL" id="BCG25621.1"/>
    </source>
</evidence>
<dbReference type="InterPro" id="IPR037185">
    <property type="entry name" value="EmrE-like"/>
</dbReference>
<organism evidence="3 5">
    <name type="scientific">Pseudomonas tohonis</name>
    <dbReference type="NCBI Taxonomy" id="2725477"/>
    <lineage>
        <taxon>Bacteria</taxon>
        <taxon>Pseudomonadati</taxon>
        <taxon>Pseudomonadota</taxon>
        <taxon>Gammaproteobacteria</taxon>
        <taxon>Pseudomonadales</taxon>
        <taxon>Pseudomonadaceae</taxon>
        <taxon>Pseudomonas</taxon>
    </lineage>
</organism>
<dbReference type="Pfam" id="PF00892">
    <property type="entry name" value="EamA"/>
    <property type="match status" value="2"/>
</dbReference>
<dbReference type="RefSeq" id="WP_173178310.1">
    <property type="nucleotide sequence ID" value="NZ_AP023189.1"/>
</dbReference>
<keyword evidence="1" id="KW-0472">Membrane</keyword>
<dbReference type="InterPro" id="IPR000620">
    <property type="entry name" value="EamA_dom"/>
</dbReference>
<feature type="transmembrane region" description="Helical" evidence="1">
    <location>
        <begin position="16"/>
        <end position="33"/>
    </location>
</feature>
<evidence type="ECO:0000313" key="5">
    <source>
        <dbReference type="Proteomes" id="UP000509383"/>
    </source>
</evidence>
<feature type="transmembrane region" description="Helical" evidence="1">
    <location>
        <begin position="83"/>
        <end position="100"/>
    </location>
</feature>
<feature type="transmembrane region" description="Helical" evidence="1">
    <location>
        <begin position="106"/>
        <end position="124"/>
    </location>
</feature>
<keyword evidence="1" id="KW-0812">Transmembrane</keyword>
<dbReference type="PANTHER" id="PTHR22911:SF103">
    <property type="entry name" value="BLR2811 PROTEIN"/>
    <property type="match status" value="1"/>
</dbReference>
<dbReference type="GO" id="GO:0016020">
    <property type="term" value="C:membrane"/>
    <property type="evidence" value="ECO:0007669"/>
    <property type="project" value="InterPro"/>
</dbReference>
<evidence type="ECO:0000256" key="1">
    <source>
        <dbReference type="SAM" id="Phobius"/>
    </source>
</evidence>
<keyword evidence="6" id="KW-1185">Reference proteome</keyword>
<feature type="transmembrane region" description="Helical" evidence="1">
    <location>
        <begin position="186"/>
        <end position="207"/>
    </location>
</feature>
<reference evidence="3 5" key="1">
    <citation type="submission" date="2020-05" db="EMBL/GenBank/DDBJ databases">
        <title>Characterization of novel class B3 metallo-beta-lactamase from novel Pseudomonas species.</title>
        <authorList>
            <person name="Yamada K."/>
            <person name="Aoki K."/>
            <person name="Ishii Y."/>
        </authorList>
    </citation>
    <scope>NUCLEOTIDE SEQUENCE [LARGE SCALE GENOMIC DNA]</scope>
    <source>
        <strain evidence="3 5">TUM18999</strain>
        <strain evidence="4 6">TUM20286</strain>
    </source>
</reference>
<dbReference type="KEGG" id="ptw:TUM18999_38120"/>
<evidence type="ECO:0000313" key="4">
    <source>
        <dbReference type="EMBL" id="GJN54372.1"/>
    </source>
</evidence>
<dbReference type="EMBL" id="AP023189">
    <property type="protein sequence ID" value="BCG25621.1"/>
    <property type="molecule type" value="Genomic_DNA"/>
</dbReference>
<proteinExistence type="predicted"/>
<dbReference type="SUPFAM" id="SSF103481">
    <property type="entry name" value="Multidrug resistance efflux transporter EmrE"/>
    <property type="match status" value="2"/>
</dbReference>
<feature type="domain" description="EamA" evidence="2">
    <location>
        <begin position="157"/>
        <end position="285"/>
    </location>
</feature>
<feature type="transmembrane region" description="Helical" evidence="1">
    <location>
        <begin position="39"/>
        <end position="63"/>
    </location>
</feature>
<feature type="transmembrane region" description="Helical" evidence="1">
    <location>
        <begin position="270"/>
        <end position="289"/>
    </location>
</feature>
<sequence length="292" mass="31504">MSTQIPSLRREEPLKGILLVCVAIFLFSSHDAISKYLSAFYPIVMVVWVRYLVHTLLMAGFLLPREGLRVLRTQRPLLQLGRALCLIGTSLFFTTGLRYIPLAEATAVNFLAPLLVTALSVPLLGERVTRGQWLAVLLGLGGVMLIVRPGSSLFTPAILLPLASALCFGFYQLLTRRLSQTDSPGTSNFITGITNTLIMSTLVPFFWEAPTTLAHGLLLLALGACGMGGHVLLTQAFRYASPALLAPFSYGQIVFAGLLGFVLFGHAPDAIGLVGILVIVGSGLFTAYAQRR</sequence>
<feature type="transmembrane region" description="Helical" evidence="1">
    <location>
        <begin position="153"/>
        <end position="174"/>
    </location>
</feature>
<keyword evidence="1" id="KW-1133">Transmembrane helix</keyword>
<name>A0A6J4EAR4_9PSED</name>
<dbReference type="Gene3D" id="1.10.3730.20">
    <property type="match status" value="1"/>
</dbReference>
<dbReference type="PANTHER" id="PTHR22911">
    <property type="entry name" value="ACYL-MALONYL CONDENSING ENZYME-RELATED"/>
    <property type="match status" value="1"/>
</dbReference>
<evidence type="ECO:0000313" key="6">
    <source>
        <dbReference type="Proteomes" id="UP001054892"/>
    </source>
</evidence>
<protein>
    <recommendedName>
        <fullName evidence="2">EamA domain-containing protein</fullName>
    </recommendedName>
</protein>
<feature type="domain" description="EamA" evidence="2">
    <location>
        <begin position="15"/>
        <end position="147"/>
    </location>
</feature>
<evidence type="ECO:0000259" key="2">
    <source>
        <dbReference type="Pfam" id="PF00892"/>
    </source>
</evidence>
<dbReference type="EMBL" id="BQKM01000011">
    <property type="protein sequence ID" value="GJN54372.1"/>
    <property type="molecule type" value="Genomic_DNA"/>
</dbReference>
<feature type="transmembrane region" description="Helical" evidence="1">
    <location>
        <begin position="245"/>
        <end position="264"/>
    </location>
</feature>
<gene>
    <name evidence="3" type="ORF">TUM18999_38120</name>
    <name evidence="4" type="ORF">TUM20286_41240</name>
</gene>
<feature type="transmembrane region" description="Helical" evidence="1">
    <location>
        <begin position="131"/>
        <end position="147"/>
    </location>
</feature>
<dbReference type="Proteomes" id="UP001054892">
    <property type="component" value="Unassembled WGS sequence"/>
</dbReference>
<feature type="transmembrane region" description="Helical" evidence="1">
    <location>
        <begin position="213"/>
        <end position="233"/>
    </location>
</feature>